<gene>
    <name evidence="1" type="ORF">MLD38_029270</name>
</gene>
<organism evidence="1 2">
    <name type="scientific">Melastoma candidum</name>
    <dbReference type="NCBI Taxonomy" id="119954"/>
    <lineage>
        <taxon>Eukaryota</taxon>
        <taxon>Viridiplantae</taxon>
        <taxon>Streptophyta</taxon>
        <taxon>Embryophyta</taxon>
        <taxon>Tracheophyta</taxon>
        <taxon>Spermatophyta</taxon>
        <taxon>Magnoliopsida</taxon>
        <taxon>eudicotyledons</taxon>
        <taxon>Gunneridae</taxon>
        <taxon>Pentapetalae</taxon>
        <taxon>rosids</taxon>
        <taxon>malvids</taxon>
        <taxon>Myrtales</taxon>
        <taxon>Melastomataceae</taxon>
        <taxon>Melastomatoideae</taxon>
        <taxon>Melastomateae</taxon>
        <taxon>Melastoma</taxon>
    </lineage>
</organism>
<evidence type="ECO:0000313" key="2">
    <source>
        <dbReference type="Proteomes" id="UP001057402"/>
    </source>
</evidence>
<protein>
    <submittedName>
        <fullName evidence="1">Uncharacterized protein</fullName>
    </submittedName>
</protein>
<proteinExistence type="predicted"/>
<comment type="caution">
    <text evidence="1">The sequence shown here is derived from an EMBL/GenBank/DDBJ whole genome shotgun (WGS) entry which is preliminary data.</text>
</comment>
<accession>A0ACB9N431</accession>
<dbReference type="EMBL" id="CM042887">
    <property type="protein sequence ID" value="KAI4331041.1"/>
    <property type="molecule type" value="Genomic_DNA"/>
</dbReference>
<keyword evidence="2" id="KW-1185">Reference proteome</keyword>
<dbReference type="Proteomes" id="UP001057402">
    <property type="component" value="Chromosome 8"/>
</dbReference>
<evidence type="ECO:0000313" key="1">
    <source>
        <dbReference type="EMBL" id="KAI4331041.1"/>
    </source>
</evidence>
<reference evidence="2" key="1">
    <citation type="journal article" date="2023" name="Front. Plant Sci.">
        <title>Chromosomal-level genome assembly of Melastoma candidum provides insights into trichome evolution.</title>
        <authorList>
            <person name="Zhong Y."/>
            <person name="Wu W."/>
            <person name="Sun C."/>
            <person name="Zou P."/>
            <person name="Liu Y."/>
            <person name="Dai S."/>
            <person name="Zhou R."/>
        </authorList>
    </citation>
    <scope>NUCLEOTIDE SEQUENCE [LARGE SCALE GENOMIC DNA]</scope>
</reference>
<name>A0ACB9N431_9MYRT</name>
<sequence>MNSVVLFVMWVLVAVIPWQDRGLLVHFSVPRQFTWAGSLLLLHERIVEESRKKDRKNACGLLREIHSMETCNRLMSNLVDSVQFLLEDCRGRRGCLLQK</sequence>